<keyword evidence="2" id="KW-1185">Reference proteome</keyword>
<organism evidence="1 2">
    <name type="scientific">Streptomyces klenkii</name>
    <dbReference type="NCBI Taxonomy" id="1420899"/>
    <lineage>
        <taxon>Bacteria</taxon>
        <taxon>Bacillati</taxon>
        <taxon>Actinomycetota</taxon>
        <taxon>Actinomycetes</taxon>
        <taxon>Kitasatosporales</taxon>
        <taxon>Streptomycetaceae</taxon>
        <taxon>Streptomyces</taxon>
    </lineage>
</organism>
<name>A0A3B0ALI4_9ACTN</name>
<reference evidence="1 2" key="1">
    <citation type="journal article" date="2015" name="Antonie Van Leeuwenhoek">
        <title>Streptomyces klenkii sp. nov., isolated from deep marine sediment.</title>
        <authorList>
            <person name="Veyisoglu A."/>
            <person name="Sahin N."/>
        </authorList>
    </citation>
    <scope>NUCLEOTIDE SEQUENCE [LARGE SCALE GENOMIC DNA]</scope>
    <source>
        <strain evidence="1 2">KCTC 29202</strain>
    </source>
</reference>
<dbReference type="Proteomes" id="UP000270343">
    <property type="component" value="Unassembled WGS sequence"/>
</dbReference>
<comment type="caution">
    <text evidence="1">The sequence shown here is derived from an EMBL/GenBank/DDBJ whole genome shotgun (WGS) entry which is preliminary data.</text>
</comment>
<evidence type="ECO:0008006" key="3">
    <source>
        <dbReference type="Google" id="ProtNLM"/>
    </source>
</evidence>
<proteinExistence type="predicted"/>
<accession>A0A3B0ALI4</accession>
<sequence length="149" mass="14946">MSVIIQGEQFRSLLFGRGPISKATGTLAATTVPLFTVAGGRVAITSLVGVVTTSITVANSYKLQINPTAGDTSDLVAATDIGTTDTTAGTVLGFDGAPASSIVKGAGGLARPLFLPVGQIEHVSAGTDGAITWYLTYVPYDDGATVAAA</sequence>
<dbReference type="EMBL" id="RBAM01000024">
    <property type="protein sequence ID" value="RKN61865.1"/>
    <property type="molecule type" value="Genomic_DNA"/>
</dbReference>
<dbReference type="OrthoDB" id="4201082at2"/>
<protein>
    <recommendedName>
        <fullName evidence="3">DUF2190 family protein</fullName>
    </recommendedName>
</protein>
<dbReference type="RefSeq" id="WP_120759307.1">
    <property type="nucleotide sequence ID" value="NZ_RBAM01000024.1"/>
</dbReference>
<gene>
    <name evidence="1" type="ORF">D7231_31835</name>
</gene>
<evidence type="ECO:0000313" key="2">
    <source>
        <dbReference type="Proteomes" id="UP000270343"/>
    </source>
</evidence>
<evidence type="ECO:0000313" key="1">
    <source>
        <dbReference type="EMBL" id="RKN61865.1"/>
    </source>
</evidence>
<dbReference type="AlphaFoldDB" id="A0A3B0ALI4"/>